<reference evidence="1 2" key="1">
    <citation type="submission" date="2018-08" db="EMBL/GenBank/DDBJ databases">
        <title>Lactobacillus suantsai sp. nov., isolated from traditional fermented suan-tsai in Taiwan.</title>
        <authorList>
            <person name="Huang C.-H."/>
        </authorList>
    </citation>
    <scope>NUCLEOTIDE SEQUENCE [LARGE SCALE GENOMIC DNA]</scope>
    <source>
        <strain evidence="1 2">BCRC 12945</strain>
    </source>
</reference>
<evidence type="ECO:0000313" key="2">
    <source>
        <dbReference type="Proteomes" id="UP000290602"/>
    </source>
</evidence>
<dbReference type="RefSeq" id="WP_129032489.1">
    <property type="nucleotide sequence ID" value="NZ_CP059603.1"/>
</dbReference>
<comment type="caution">
    <text evidence="1">The sequence shown here is derived from an EMBL/GenBank/DDBJ whole genome shotgun (WGS) entry which is preliminary data.</text>
</comment>
<dbReference type="Pfam" id="PF12822">
    <property type="entry name" value="ECF_trnsprt"/>
    <property type="match status" value="1"/>
</dbReference>
<dbReference type="Proteomes" id="UP000290602">
    <property type="component" value="Unassembled WGS sequence"/>
</dbReference>
<proteinExistence type="predicted"/>
<gene>
    <name evidence="1" type="ORF">DXH47_06190</name>
</gene>
<name>A0A4Q0VJ26_9LACO</name>
<dbReference type="InterPro" id="IPR030949">
    <property type="entry name" value="ECF_S_folate_fam"/>
</dbReference>
<dbReference type="OrthoDB" id="4624at2"/>
<dbReference type="InterPro" id="IPR024529">
    <property type="entry name" value="ECF_trnsprt_substrate-spec"/>
</dbReference>
<dbReference type="GO" id="GO:0022857">
    <property type="term" value="F:transmembrane transporter activity"/>
    <property type="evidence" value="ECO:0007669"/>
    <property type="project" value="InterPro"/>
</dbReference>
<accession>A0A4Q0VJ26</accession>
<dbReference type="Gene3D" id="1.10.1760.20">
    <property type="match status" value="1"/>
</dbReference>
<dbReference type="EMBL" id="QXIL01000009">
    <property type="protein sequence ID" value="RXI78652.1"/>
    <property type="molecule type" value="Genomic_DNA"/>
</dbReference>
<evidence type="ECO:0000313" key="1">
    <source>
        <dbReference type="EMBL" id="RXI78652.1"/>
    </source>
</evidence>
<keyword evidence="2" id="KW-1185">Reference proteome</keyword>
<dbReference type="NCBIfam" id="TIGR04518">
    <property type="entry name" value="ECF_S_folT_fam"/>
    <property type="match status" value="1"/>
</dbReference>
<dbReference type="AlphaFoldDB" id="A0A4Q0VJ26"/>
<sequence length="185" mass="20912">MSELKTMARTQLPKLDTLSMVTMGLLMALQLVISRFSVGNQFLKFSFTFLIVALLAKWFGPWWGMLTAALVDIVGTLMTGGPYFVGFTLSAIIGSLIYALFLYRKPVKWWRIIVAQLLIMVIVNIMLNSLWLVIMYHTPIWGILPVRLLKQAITTPIQIVLIYGLLKAPVIQTIEGRLHRTTSQS</sequence>
<organism evidence="1 2">
    <name type="scientific">Levilactobacillus suantsaii</name>
    <dbReference type="NCBI Taxonomy" id="2292255"/>
    <lineage>
        <taxon>Bacteria</taxon>
        <taxon>Bacillati</taxon>
        <taxon>Bacillota</taxon>
        <taxon>Bacilli</taxon>
        <taxon>Lactobacillales</taxon>
        <taxon>Lactobacillaceae</taxon>
        <taxon>Levilactobacillus</taxon>
    </lineage>
</organism>
<protein>
    <submittedName>
        <fullName evidence="1">Folate family ECF transporter S component</fullName>
    </submittedName>
</protein>